<dbReference type="InterPro" id="IPR052970">
    <property type="entry name" value="Inner_ear_hair_cell_LOXHD"/>
</dbReference>
<feature type="domain" description="PLAT" evidence="3">
    <location>
        <begin position="999"/>
        <end position="1123"/>
    </location>
</feature>
<feature type="domain" description="PLAT" evidence="3">
    <location>
        <begin position="1"/>
        <end position="36"/>
    </location>
</feature>
<dbReference type="InterPro" id="IPR001024">
    <property type="entry name" value="PLAT/LH2_dom"/>
</dbReference>
<feature type="domain" description="PLAT" evidence="3">
    <location>
        <begin position="563"/>
        <end position="700"/>
    </location>
</feature>
<dbReference type="Gene3D" id="2.60.60.20">
    <property type="entry name" value="PLAT/LH2 domain"/>
    <property type="match status" value="4"/>
</dbReference>
<feature type="domain" description="PLAT" evidence="3">
    <location>
        <begin position="434"/>
        <end position="552"/>
    </location>
</feature>
<dbReference type="HOGENOM" id="CLU_000717_0_0_1"/>
<comment type="caution">
    <text evidence="1">Lacks conserved residue(s) required for the propagation of feature annotation.</text>
</comment>
<dbReference type="InterPro" id="IPR036392">
    <property type="entry name" value="PLAT/LH2_dom_sf"/>
</dbReference>
<dbReference type="SUPFAM" id="SSF49723">
    <property type="entry name" value="Lipase/lipooxygenase domain (PLAT/LH2 domain)"/>
    <property type="match status" value="10"/>
</dbReference>
<name>K1RFG1_MAGGI</name>
<feature type="region of interest" description="Disordered" evidence="2">
    <location>
        <begin position="596"/>
        <end position="667"/>
    </location>
</feature>
<dbReference type="PROSITE" id="PS50095">
    <property type="entry name" value="PLAT"/>
    <property type="match status" value="11"/>
</dbReference>
<feature type="domain" description="PLAT" evidence="3">
    <location>
        <begin position="177"/>
        <end position="292"/>
    </location>
</feature>
<reference evidence="4" key="1">
    <citation type="journal article" date="2012" name="Nature">
        <title>The oyster genome reveals stress adaptation and complexity of shell formation.</title>
        <authorList>
            <person name="Zhang G."/>
            <person name="Fang X."/>
            <person name="Guo X."/>
            <person name="Li L."/>
            <person name="Luo R."/>
            <person name="Xu F."/>
            <person name="Yang P."/>
            <person name="Zhang L."/>
            <person name="Wang X."/>
            <person name="Qi H."/>
            <person name="Xiong Z."/>
            <person name="Que H."/>
            <person name="Xie Y."/>
            <person name="Holland P.W."/>
            <person name="Paps J."/>
            <person name="Zhu Y."/>
            <person name="Wu F."/>
            <person name="Chen Y."/>
            <person name="Wang J."/>
            <person name="Peng C."/>
            <person name="Meng J."/>
            <person name="Yang L."/>
            <person name="Liu J."/>
            <person name="Wen B."/>
            <person name="Zhang N."/>
            <person name="Huang Z."/>
            <person name="Zhu Q."/>
            <person name="Feng Y."/>
            <person name="Mount A."/>
            <person name="Hedgecock D."/>
            <person name="Xu Z."/>
            <person name="Liu Y."/>
            <person name="Domazet-Loso T."/>
            <person name="Du Y."/>
            <person name="Sun X."/>
            <person name="Zhang S."/>
            <person name="Liu B."/>
            <person name="Cheng P."/>
            <person name="Jiang X."/>
            <person name="Li J."/>
            <person name="Fan D."/>
            <person name="Wang W."/>
            <person name="Fu W."/>
            <person name="Wang T."/>
            <person name="Wang B."/>
            <person name="Zhang J."/>
            <person name="Peng Z."/>
            <person name="Li Y."/>
            <person name="Li N."/>
            <person name="Wang J."/>
            <person name="Chen M."/>
            <person name="He Y."/>
            <person name="Tan F."/>
            <person name="Song X."/>
            <person name="Zheng Q."/>
            <person name="Huang R."/>
            <person name="Yang H."/>
            <person name="Du X."/>
            <person name="Chen L."/>
            <person name="Yang M."/>
            <person name="Gaffney P.M."/>
            <person name="Wang S."/>
            <person name="Luo L."/>
            <person name="She Z."/>
            <person name="Ming Y."/>
            <person name="Huang W."/>
            <person name="Zhang S."/>
            <person name="Huang B."/>
            <person name="Zhang Y."/>
            <person name="Qu T."/>
            <person name="Ni P."/>
            <person name="Miao G."/>
            <person name="Wang J."/>
            <person name="Wang Q."/>
            <person name="Steinberg C.E."/>
            <person name="Wang H."/>
            <person name="Li N."/>
            <person name="Qian L."/>
            <person name="Zhang G."/>
            <person name="Li Y."/>
            <person name="Yang H."/>
            <person name="Liu X."/>
            <person name="Wang J."/>
            <person name="Yin Y."/>
            <person name="Wang J."/>
        </authorList>
    </citation>
    <scope>NUCLEOTIDE SEQUENCE [LARGE SCALE GENOMIC DNA]</scope>
    <source>
        <strain evidence="4">05x7-T-G4-1.051#20</strain>
    </source>
</reference>
<feature type="domain" description="PLAT" evidence="3">
    <location>
        <begin position="716"/>
        <end position="839"/>
    </location>
</feature>
<dbReference type="Gene3D" id="2.40.180.10">
    <property type="entry name" value="Catalase core domain"/>
    <property type="match status" value="6"/>
</dbReference>
<proteinExistence type="predicted"/>
<dbReference type="InParanoid" id="K1RFG1"/>
<dbReference type="CDD" id="cd01756">
    <property type="entry name" value="PLAT_repeat"/>
    <property type="match status" value="8"/>
</dbReference>
<gene>
    <name evidence="4" type="ORF">CGI_10011380</name>
</gene>
<evidence type="ECO:0000259" key="3">
    <source>
        <dbReference type="PROSITE" id="PS50095"/>
    </source>
</evidence>
<feature type="domain" description="PLAT" evidence="3">
    <location>
        <begin position="868"/>
        <end position="986"/>
    </location>
</feature>
<evidence type="ECO:0000313" key="4">
    <source>
        <dbReference type="EMBL" id="EKC40050.1"/>
    </source>
</evidence>
<feature type="domain" description="PLAT" evidence="3">
    <location>
        <begin position="305"/>
        <end position="424"/>
    </location>
</feature>
<evidence type="ECO:0000256" key="1">
    <source>
        <dbReference type="PROSITE-ProRule" id="PRU00152"/>
    </source>
</evidence>
<dbReference type="PANTHER" id="PTHR45901:SF3">
    <property type="entry name" value="LIPOXYGENASE HOMOLOGY DOMAIN-CONTAINING PROTEIN 1"/>
    <property type="match status" value="1"/>
</dbReference>
<feature type="domain" description="PLAT" evidence="3">
    <location>
        <begin position="1311"/>
        <end position="1429"/>
    </location>
</feature>
<dbReference type="Pfam" id="PF01477">
    <property type="entry name" value="PLAT"/>
    <property type="match status" value="9"/>
</dbReference>
<sequence>MVVIIDDCDNNIVYEFPCGRWFADDEDDGALFRDLLPGVGVASSYGGVPYVITVMTGDKKNAGTNARVFIMMKGGPNKESSGKIWLENGSFERDRSEIFNINLQALLSPVQSLEVGHDNSGVGAGWFLEQIIVFCPTTGIEQVFPCKQWLASDSEDGQIQRTLYEQKAMRQKKEKRTHWHLWVKTSNDSLSGTDAKVFVCLYGTKGKTDEVELDNKSDVFEQGNTDEFDIHVSDVGKPYKLRVFHDDTSLMSGWKLDKVEMENVTTKEKYTFKCGRWLAVDEDDHSTVREMPAEGPLVKKPLALVKYTVEVYTGKKSSAGTDANVFLCIFGELGDTGRRHLTNSSTNINKFEKGQCDVFEIEAVTLEKIKKIEIGHDGKGIGAGWYLEKVVINHPDKPKYNVNIDCSSWLASDEESGHIVKEFSVSGSQLLAKTTYNVYVKTGDVSKAGTDANVHLKIFGEKGDTGLLKLENAESTSNKFERNRTDHFILHAEDIGKIKRIRIGHDGANFGSGWFLDEVRIDIPSIGEQYVFACHRWLDKSEEDGEIEIELEPSFKEEREKKIPYEVTVWTSDISKAGTDANVFIQMYGTEGKTDEIVLNNRRPKAGTKKKSKTGKTPKVDAAQERRQSLIQQYDDQDSDSSSSSQTPRRKRSLRRKSDLKTVQEEDEVYDGEETIDYWFYVNRWFASDEDDKQIIRELIPTDKDGKPLRKALDDVEYIVRVYTGKVSGAGTDANVFLTLFGTYKNNPVDSGERQLKTSSTNINKFESGKEDIFTIKAVELGSLTKCRIRHDNSGLVGAAWFLDRVEVEDTKNKKTYYFLCQRWLAKNKDDGQICRELVPVDKSVLKKLEREDSARMEVALETKAAMTTYHVHVITGTEFGSGTNANVFVKLYGDKDHTDKIPLKSSLTYSDKFEAGHDDEFVLEVVNIGELEKIVISHDDSGFRSDWFLDKVIIDCPSLGKSWTFPCNRWLAKGKDDGKIERELFPQNLETEEYTPCIPYEIRTYTSDKSGADTSADVYVQLFGKDMQCTQQKSLCTKQERSGKFKKGQVDVFVVELEDVGDLTKLRIGHDNAGLFAGWHLEKVEVRTLNNASGKGSKLYVFPCNRWLARDEDDKEIVRELLPEKIIKETIRKDGEVEKKEVKVKDKLQMKVYTVNVKTGDVFRGGTDANVFINIYGEFGNTGERKLAHSETHMDKFERNHIDVFKVEAADLGKIYRVKIWHDNKNLDPSWNLDYVEVIDVADSNKSYMFHCERWLSKSKDDCKIERSLYVKGYDGEMGSSTGTLKSTRFGGSVASLESSIDPFSKSPQIPYSVKIWTGEGEDNGTDANVWIVIFGTKKLHTGTQYLEFAQSGDKFEPGSVKTFSFDAPDVNEVKRIKLGHDGTAPGSGWFVKQVSVDMPTKGKNFLFSCGQWLARDKSDGRTERTFSLDEGMSSITSYRPSKCSH</sequence>
<accession>K1RFG1</accession>
<organism evidence="4">
    <name type="scientific">Magallana gigas</name>
    <name type="common">Pacific oyster</name>
    <name type="synonym">Crassostrea gigas</name>
    <dbReference type="NCBI Taxonomy" id="29159"/>
    <lineage>
        <taxon>Eukaryota</taxon>
        <taxon>Metazoa</taxon>
        <taxon>Spiralia</taxon>
        <taxon>Lophotrochozoa</taxon>
        <taxon>Mollusca</taxon>
        <taxon>Bivalvia</taxon>
        <taxon>Autobranchia</taxon>
        <taxon>Pteriomorphia</taxon>
        <taxon>Ostreida</taxon>
        <taxon>Ostreoidea</taxon>
        <taxon>Ostreidae</taxon>
        <taxon>Magallana</taxon>
    </lineage>
</organism>
<protein>
    <submittedName>
        <fullName evidence="4">Lipoxygenase-like protein domain-containing protein 1</fullName>
    </submittedName>
</protein>
<dbReference type="EMBL" id="JH817882">
    <property type="protein sequence ID" value="EKC40050.1"/>
    <property type="molecule type" value="Genomic_DNA"/>
</dbReference>
<dbReference type="PANTHER" id="PTHR45901">
    <property type="entry name" value="PROTEIN CBG12474"/>
    <property type="match status" value="1"/>
</dbReference>
<evidence type="ECO:0000256" key="2">
    <source>
        <dbReference type="SAM" id="MobiDB-lite"/>
    </source>
</evidence>
<feature type="compositionally biased region" description="Basic and acidic residues" evidence="2">
    <location>
        <begin position="618"/>
        <end position="628"/>
    </location>
</feature>
<feature type="domain" description="PLAT" evidence="3">
    <location>
        <begin position="48"/>
        <end position="164"/>
    </location>
</feature>
<feature type="compositionally biased region" description="Basic residues" evidence="2">
    <location>
        <begin position="602"/>
        <end position="616"/>
    </location>
</feature>
<feature type="domain" description="PLAT" evidence="3">
    <location>
        <begin position="1152"/>
        <end position="1271"/>
    </location>
</feature>
<dbReference type="SMART" id="SM00308">
    <property type="entry name" value="LH2"/>
    <property type="match status" value="8"/>
</dbReference>